<dbReference type="PANTHER" id="PTHR43711">
    <property type="entry name" value="TWO-COMPONENT HISTIDINE KINASE"/>
    <property type="match status" value="1"/>
</dbReference>
<name>A0A4V0Z422_9BURK</name>
<dbReference type="SMART" id="SM00388">
    <property type="entry name" value="HisKA"/>
    <property type="match status" value="1"/>
</dbReference>
<dbReference type="CDD" id="cd00082">
    <property type="entry name" value="HisKA"/>
    <property type="match status" value="1"/>
</dbReference>
<dbReference type="InterPro" id="IPR036890">
    <property type="entry name" value="HATPase_C_sf"/>
</dbReference>
<feature type="transmembrane region" description="Helical" evidence="7">
    <location>
        <begin position="12"/>
        <end position="37"/>
    </location>
</feature>
<dbReference type="InterPro" id="IPR003661">
    <property type="entry name" value="HisK_dim/P_dom"/>
</dbReference>
<proteinExistence type="predicted"/>
<evidence type="ECO:0000256" key="7">
    <source>
        <dbReference type="SAM" id="Phobius"/>
    </source>
</evidence>
<evidence type="ECO:0000313" key="10">
    <source>
        <dbReference type="Proteomes" id="UP000290637"/>
    </source>
</evidence>
<protein>
    <recommendedName>
        <fullName evidence="2">histidine kinase</fullName>
        <ecNumber evidence="2">2.7.13.3</ecNumber>
    </recommendedName>
</protein>
<dbReference type="OrthoDB" id="8746274at2"/>
<dbReference type="SUPFAM" id="SSF55874">
    <property type="entry name" value="ATPase domain of HSP90 chaperone/DNA topoisomerase II/histidine kinase"/>
    <property type="match status" value="1"/>
</dbReference>
<dbReference type="Proteomes" id="UP000290637">
    <property type="component" value="Chromosome"/>
</dbReference>
<feature type="transmembrane region" description="Helical" evidence="7">
    <location>
        <begin position="83"/>
        <end position="104"/>
    </location>
</feature>
<organism evidence="9 10">
    <name type="scientific">Pseudoduganella lutea</name>
    <dbReference type="NCBI Taxonomy" id="321985"/>
    <lineage>
        <taxon>Bacteria</taxon>
        <taxon>Pseudomonadati</taxon>
        <taxon>Pseudomonadota</taxon>
        <taxon>Betaproteobacteria</taxon>
        <taxon>Burkholderiales</taxon>
        <taxon>Oxalobacteraceae</taxon>
        <taxon>Telluria group</taxon>
        <taxon>Pseudoduganella</taxon>
    </lineage>
</organism>
<evidence type="ECO:0000256" key="5">
    <source>
        <dbReference type="ARBA" id="ARBA00023012"/>
    </source>
</evidence>
<evidence type="ECO:0000256" key="1">
    <source>
        <dbReference type="ARBA" id="ARBA00000085"/>
    </source>
</evidence>
<dbReference type="PROSITE" id="PS50109">
    <property type="entry name" value="HIS_KIN"/>
    <property type="match status" value="1"/>
</dbReference>
<dbReference type="Pfam" id="PF00512">
    <property type="entry name" value="HisKA"/>
    <property type="match status" value="1"/>
</dbReference>
<evidence type="ECO:0000256" key="4">
    <source>
        <dbReference type="ARBA" id="ARBA00022777"/>
    </source>
</evidence>
<evidence type="ECO:0000256" key="6">
    <source>
        <dbReference type="SAM" id="MobiDB-lite"/>
    </source>
</evidence>
<keyword evidence="10" id="KW-1185">Reference proteome</keyword>
<gene>
    <name evidence="9" type="ORF">EWM63_22600</name>
</gene>
<dbReference type="AlphaFoldDB" id="A0A4V0Z422"/>
<feature type="transmembrane region" description="Helical" evidence="7">
    <location>
        <begin position="124"/>
        <end position="141"/>
    </location>
</feature>
<reference evidence="9 10" key="1">
    <citation type="submission" date="2019-02" db="EMBL/GenBank/DDBJ databases">
        <title>Draft Genome Sequences of Six Type Strains of the Genus Massilia.</title>
        <authorList>
            <person name="Miess H."/>
            <person name="Frediansyhah A."/>
            <person name="Gross H."/>
        </authorList>
    </citation>
    <scope>NUCLEOTIDE SEQUENCE [LARGE SCALE GENOMIC DNA]</scope>
    <source>
        <strain evidence="9 10">DSM 17473</strain>
    </source>
</reference>
<keyword evidence="3" id="KW-0808">Transferase</keyword>
<dbReference type="SUPFAM" id="SSF47384">
    <property type="entry name" value="Homodimeric domain of signal transducing histidine kinase"/>
    <property type="match status" value="1"/>
</dbReference>
<feature type="domain" description="Histidine kinase" evidence="8">
    <location>
        <begin position="310"/>
        <end position="458"/>
    </location>
</feature>
<evidence type="ECO:0000313" key="9">
    <source>
        <dbReference type="EMBL" id="QBE65433.1"/>
    </source>
</evidence>
<evidence type="ECO:0000256" key="3">
    <source>
        <dbReference type="ARBA" id="ARBA00022679"/>
    </source>
</evidence>
<dbReference type="KEGG" id="plue:EWM63_22600"/>
<dbReference type="Gene3D" id="1.10.287.130">
    <property type="match status" value="1"/>
</dbReference>
<feature type="transmembrane region" description="Helical" evidence="7">
    <location>
        <begin position="184"/>
        <end position="203"/>
    </location>
</feature>
<dbReference type="Gene3D" id="3.30.565.10">
    <property type="entry name" value="Histidine kinase-like ATPase, C-terminal domain"/>
    <property type="match status" value="1"/>
</dbReference>
<keyword evidence="7" id="KW-0812">Transmembrane</keyword>
<dbReference type="EC" id="2.7.13.3" evidence="2"/>
<evidence type="ECO:0000259" key="8">
    <source>
        <dbReference type="PROSITE" id="PS50109"/>
    </source>
</evidence>
<feature type="compositionally biased region" description="Basic residues" evidence="6">
    <location>
        <begin position="460"/>
        <end position="471"/>
    </location>
</feature>
<dbReference type="InterPro" id="IPR050736">
    <property type="entry name" value="Sensor_HK_Regulatory"/>
</dbReference>
<dbReference type="GO" id="GO:0000155">
    <property type="term" value="F:phosphorelay sensor kinase activity"/>
    <property type="evidence" value="ECO:0007669"/>
    <property type="project" value="InterPro"/>
</dbReference>
<evidence type="ECO:0000256" key="2">
    <source>
        <dbReference type="ARBA" id="ARBA00012438"/>
    </source>
</evidence>
<keyword evidence="4 9" id="KW-0418">Kinase</keyword>
<dbReference type="InterPro" id="IPR005467">
    <property type="entry name" value="His_kinase_dom"/>
</dbReference>
<feature type="transmembrane region" description="Helical" evidence="7">
    <location>
        <begin position="224"/>
        <end position="242"/>
    </location>
</feature>
<sequence length="555" mass="60376">MDERKDERATGVPRVIVPPVVVVLCALIGLANLAGWISGARILVSIASGLPAMVPATTILALLAAAGLWVHWRWPKRTGLARFFPALVIALCVAIGICYVAGAAPGPFRLAQSGHEFPASLPSPVTAFMFFLLGSALLLSATRTRLMVAQGIALAVCMLAVLNLGGYLFRDTVLFQLLPGRGTSIPTTAQAILLALGILFAHPRRGLMAAVTGNLPGAAISRRLLVSAFVVPVAAGTIAVIAADHGLHDTETTLPLFVWTMIVLFLLIMWRFALRLSSADVARFNAERELQGALRDLRAEQDRKDIFLATLAHELRNPLAPITAAAEVLRHGGGQTMEDRQRIGGIVAAQAGNLVDIVNDLLDIERLSSGRIALDRHMLDLRTPVAGALEQAQPLIARKEHACRVDLPPEPVYICGDVKRLVQILSNLLNNSAKYTPPRRDHRRAPGNPRRLGLRDGGRQWHRHRRRHACPRVRPLLPGRADARPDRRRPWYRPVAGQAPDGTAWRQRHGGQPGPRQGQQLHRHSAADAAIGAVRGRRGHRRDTVEMKRCIPVSA</sequence>
<feature type="transmembrane region" description="Helical" evidence="7">
    <location>
        <begin position="254"/>
        <end position="274"/>
    </location>
</feature>
<feature type="transmembrane region" description="Helical" evidence="7">
    <location>
        <begin position="148"/>
        <end position="169"/>
    </location>
</feature>
<feature type="region of interest" description="Disordered" evidence="6">
    <location>
        <begin position="432"/>
        <end position="555"/>
    </location>
</feature>
<dbReference type="PANTHER" id="PTHR43711:SF1">
    <property type="entry name" value="HISTIDINE KINASE 1"/>
    <property type="match status" value="1"/>
</dbReference>
<keyword evidence="5" id="KW-0902">Two-component regulatory system</keyword>
<dbReference type="InterPro" id="IPR036097">
    <property type="entry name" value="HisK_dim/P_sf"/>
</dbReference>
<feature type="transmembrane region" description="Helical" evidence="7">
    <location>
        <begin position="49"/>
        <end position="71"/>
    </location>
</feature>
<keyword evidence="7" id="KW-0472">Membrane</keyword>
<accession>A0A4V0Z422</accession>
<dbReference type="EMBL" id="CP035913">
    <property type="protein sequence ID" value="QBE65433.1"/>
    <property type="molecule type" value="Genomic_DNA"/>
</dbReference>
<comment type="catalytic activity">
    <reaction evidence="1">
        <text>ATP + protein L-histidine = ADP + protein N-phospho-L-histidine.</text>
        <dbReference type="EC" id="2.7.13.3"/>
    </reaction>
</comment>
<keyword evidence="7" id="KW-1133">Transmembrane helix</keyword>